<evidence type="ECO:0000256" key="3">
    <source>
        <dbReference type="ARBA" id="ARBA00022989"/>
    </source>
</evidence>
<evidence type="ECO:0000256" key="1">
    <source>
        <dbReference type="ARBA" id="ARBA00004141"/>
    </source>
</evidence>
<feature type="transmembrane region" description="Helical" evidence="5">
    <location>
        <begin position="579"/>
        <end position="602"/>
    </location>
</feature>
<evidence type="ECO:0000313" key="7">
    <source>
        <dbReference type="EMBL" id="OMJ80731.1"/>
    </source>
</evidence>
<dbReference type="GO" id="GO:0016020">
    <property type="term" value="C:membrane"/>
    <property type="evidence" value="ECO:0007669"/>
    <property type="project" value="UniProtKB-SubCell"/>
</dbReference>
<comment type="subcellular location">
    <subcellularLocation>
        <location evidence="1">Membrane</location>
        <topology evidence="1">Multi-pass membrane protein</topology>
    </subcellularLocation>
</comment>
<keyword evidence="3 5" id="KW-1133">Transmembrane helix</keyword>
<comment type="caution">
    <text evidence="7">The sequence shown here is derived from an EMBL/GenBank/DDBJ whole genome shotgun (WGS) entry which is preliminary data.</text>
</comment>
<feature type="transmembrane region" description="Helical" evidence="5">
    <location>
        <begin position="542"/>
        <end position="573"/>
    </location>
</feature>
<reference evidence="7 8" key="1">
    <citation type="submission" date="2016-11" db="EMBL/GenBank/DDBJ databases">
        <title>The macronuclear genome of Stentor coeruleus: a giant cell with tiny introns.</title>
        <authorList>
            <person name="Slabodnick M."/>
            <person name="Ruby J.G."/>
            <person name="Reiff S.B."/>
            <person name="Swart E.C."/>
            <person name="Gosai S."/>
            <person name="Prabakaran S."/>
            <person name="Witkowska E."/>
            <person name="Larue G.E."/>
            <person name="Fisher S."/>
            <person name="Freeman R.M."/>
            <person name="Gunawardena J."/>
            <person name="Chu W."/>
            <person name="Stover N.A."/>
            <person name="Gregory B.D."/>
            <person name="Nowacki M."/>
            <person name="Derisi J."/>
            <person name="Roy S.W."/>
            <person name="Marshall W.F."/>
            <person name="Sood P."/>
        </authorList>
    </citation>
    <scope>NUCLEOTIDE SEQUENCE [LARGE SCALE GENOMIC DNA]</scope>
    <source>
        <strain evidence="7">WM001</strain>
    </source>
</reference>
<dbReference type="Pfam" id="PF04547">
    <property type="entry name" value="Anoctamin"/>
    <property type="match status" value="1"/>
</dbReference>
<name>A0A1R2BVL1_9CILI</name>
<gene>
    <name evidence="7" type="ORF">SteCoe_18936</name>
</gene>
<feature type="transmembrane region" description="Helical" evidence="5">
    <location>
        <begin position="872"/>
        <end position="900"/>
    </location>
</feature>
<evidence type="ECO:0000256" key="4">
    <source>
        <dbReference type="ARBA" id="ARBA00023136"/>
    </source>
</evidence>
<feature type="transmembrane region" description="Helical" evidence="5">
    <location>
        <begin position="742"/>
        <end position="759"/>
    </location>
</feature>
<evidence type="ECO:0000259" key="6">
    <source>
        <dbReference type="Pfam" id="PF04547"/>
    </source>
</evidence>
<evidence type="ECO:0000256" key="2">
    <source>
        <dbReference type="ARBA" id="ARBA00022692"/>
    </source>
</evidence>
<dbReference type="GO" id="GO:0005254">
    <property type="term" value="F:chloride channel activity"/>
    <property type="evidence" value="ECO:0007669"/>
    <property type="project" value="TreeGrafter"/>
</dbReference>
<keyword evidence="4 5" id="KW-0472">Membrane</keyword>
<feature type="transmembrane region" description="Helical" evidence="5">
    <location>
        <begin position="927"/>
        <end position="948"/>
    </location>
</feature>
<protein>
    <recommendedName>
        <fullName evidence="6">Anoctamin transmembrane domain-containing protein</fullName>
    </recommendedName>
</protein>
<evidence type="ECO:0000313" key="8">
    <source>
        <dbReference type="Proteomes" id="UP000187209"/>
    </source>
</evidence>
<feature type="transmembrane region" description="Helical" evidence="5">
    <location>
        <begin position="960"/>
        <end position="981"/>
    </location>
</feature>
<accession>A0A1R2BVL1</accession>
<dbReference type="AlphaFoldDB" id="A0A1R2BVL1"/>
<dbReference type="PANTHER" id="PTHR12308">
    <property type="entry name" value="ANOCTAMIN"/>
    <property type="match status" value="1"/>
</dbReference>
<sequence length="1036" mass="120239">MEFDVIHMKQEIEKLKRECFDKTAEILALTDQNTQLQGKLNEVQTLKFKSQSIDRNSLNETSEIIFQQESPIQGTQFMLGSARKQTVVASSLMIKTTEYGVNLARMTKFFEGSFPYMESPNTLIPISDWEFVIVCPNPDFYDKGRNQISLVDATKYFKKSFRPEFSRKLNNLRMNQQIELKAFENVFGTLLQYQTSDDKHVKHGGRFIKDGNVIKDTGKPAKDFLTLMRNVLLVKLGLHLGLHTKQVISSNGQFIYILVSPEESDLQNEAEAINYNLQMELGEVDIQSLEPCDGNLRPFRVLKIEENKIKEKLDQIKAEFPEIMDLFKMTESEENNYDSFNVVPVAWDRYFVFLIEFQKGLREMKAANLNTNQRNICLQKILRISMDKANEGIHKDFKLKNLWEHMGFVKPLSPYFDYVRDQRFKNIWKKYETQNKQKKEIFRSIDRLKLLQSLISRQADLHYLAQKEIIHSFFPLKNDFELHGVRQFTSYLEDPDYEDNAKKMLENFYEPSPKGLLNNWGSRLIFGDLPITKIRNYFGEKIGLYFAFINYFSKVLSIPSFSGVVVFVLQRIYQPEDRIIIIANVLYCIYVSVWAAVFIEFWKRKENCLAIKWGQTDYEEDEVPRPQFSGTTRRSPVDDEMDDVYYNPNKRYKFFMFSILITSVFIGLVISAVLGIIILRWQLTDELIFSGFDLAGPVCSSINAVQIQIFNVIFNRVATKLNNLENHRTQSDYESSLIIKSYVFQFVNSFFSLFYIGFFKSMAEGCIVSENGHKIRSKGVSCMDELYTQFITIFTISFMKNGLELGLPYLQAKKMGNDFKKTSVENFDGKTQTSKSDIELLRDQIDKQIQLPAYITRDVDGTLGDYLELSILFGYITLFAVAFPLSGVLTFLAVVIEIYVDRYKLLYMVRRPIPMGAKNINNWKTIFMFNSIAAIVTNAAIICFTMPTFSNWESASDNKFLIYACFCIFMLFLRAAVAFGIPDIPLKYHLISKRHGKIVQRFIKGWEVIKTKGGNSKVYVNPNIYCVQKVESDVDF</sequence>
<organism evidence="7 8">
    <name type="scientific">Stentor coeruleus</name>
    <dbReference type="NCBI Taxonomy" id="5963"/>
    <lineage>
        <taxon>Eukaryota</taxon>
        <taxon>Sar</taxon>
        <taxon>Alveolata</taxon>
        <taxon>Ciliophora</taxon>
        <taxon>Postciliodesmatophora</taxon>
        <taxon>Heterotrichea</taxon>
        <taxon>Heterotrichida</taxon>
        <taxon>Stentoridae</taxon>
        <taxon>Stentor</taxon>
    </lineage>
</organism>
<feature type="transmembrane region" description="Helical" evidence="5">
    <location>
        <begin position="654"/>
        <end position="679"/>
    </location>
</feature>
<proteinExistence type="predicted"/>
<keyword evidence="2 5" id="KW-0812">Transmembrane</keyword>
<dbReference type="InterPro" id="IPR007632">
    <property type="entry name" value="Anoctamin"/>
</dbReference>
<keyword evidence="8" id="KW-1185">Reference proteome</keyword>
<feature type="domain" description="Anoctamin transmembrane" evidence="6">
    <location>
        <begin position="534"/>
        <end position="994"/>
    </location>
</feature>
<evidence type="ECO:0000256" key="5">
    <source>
        <dbReference type="SAM" id="Phobius"/>
    </source>
</evidence>
<dbReference type="PANTHER" id="PTHR12308:SF73">
    <property type="entry name" value="ANOCTAMIN"/>
    <property type="match status" value="1"/>
</dbReference>
<dbReference type="Proteomes" id="UP000187209">
    <property type="component" value="Unassembled WGS sequence"/>
</dbReference>
<dbReference type="EMBL" id="MPUH01000410">
    <property type="protein sequence ID" value="OMJ80731.1"/>
    <property type="molecule type" value="Genomic_DNA"/>
</dbReference>
<dbReference type="OrthoDB" id="414468at2759"/>
<dbReference type="InterPro" id="IPR049452">
    <property type="entry name" value="Anoctamin_TM"/>
</dbReference>